<dbReference type="SUPFAM" id="SSF52540">
    <property type="entry name" value="P-loop containing nucleoside triphosphate hydrolases"/>
    <property type="match status" value="1"/>
</dbReference>
<reference evidence="7" key="2">
    <citation type="submission" date="2016-06" db="UniProtKB">
        <authorList>
            <consortium name="WormBaseParasite"/>
        </authorList>
    </citation>
    <scope>IDENTIFICATION</scope>
</reference>
<dbReference type="FunFam" id="3.40.50.300:FF:000182">
    <property type="entry name" value="ras-related protein Rap-1b"/>
    <property type="match status" value="1"/>
</dbReference>
<dbReference type="SMART" id="SM00174">
    <property type="entry name" value="RHO"/>
    <property type="match status" value="1"/>
</dbReference>
<dbReference type="InterPro" id="IPR020849">
    <property type="entry name" value="Small_GTPase_Ras-type"/>
</dbReference>
<dbReference type="PRINTS" id="PR00449">
    <property type="entry name" value="RASTRNSFRMNG"/>
</dbReference>
<dbReference type="InterPro" id="IPR029033">
    <property type="entry name" value="His_PPase_superfam"/>
</dbReference>
<dbReference type="GO" id="GO:0008544">
    <property type="term" value="P:epidermis development"/>
    <property type="evidence" value="ECO:0007669"/>
    <property type="project" value="UniProtKB-ARBA"/>
</dbReference>
<dbReference type="SMART" id="SM00176">
    <property type="entry name" value="RAN"/>
    <property type="match status" value="1"/>
</dbReference>
<dbReference type="GO" id="GO:0003925">
    <property type="term" value="F:G protein activity"/>
    <property type="evidence" value="ECO:0007669"/>
    <property type="project" value="UniProtKB-EC"/>
</dbReference>
<keyword evidence="6" id="KW-1185">Reference proteome</keyword>
<keyword evidence="4" id="KW-0342">GTP-binding</keyword>
<evidence type="ECO:0000256" key="1">
    <source>
        <dbReference type="ARBA" id="ARBA00011984"/>
    </source>
</evidence>
<dbReference type="PROSITE" id="PS51420">
    <property type="entry name" value="RHO"/>
    <property type="match status" value="1"/>
</dbReference>
<dbReference type="Proteomes" id="UP000050741">
    <property type="component" value="Unassembled WGS sequence"/>
</dbReference>
<dbReference type="CDD" id="cd04175">
    <property type="entry name" value="Rap1"/>
    <property type="match status" value="1"/>
</dbReference>
<dbReference type="GO" id="GO:0016020">
    <property type="term" value="C:membrane"/>
    <property type="evidence" value="ECO:0007669"/>
    <property type="project" value="InterPro"/>
</dbReference>
<dbReference type="Pfam" id="PF00300">
    <property type="entry name" value="His_Phos_1"/>
    <property type="match status" value="1"/>
</dbReference>
<dbReference type="Gene3D" id="3.40.50.1240">
    <property type="entry name" value="Phosphoglycerate mutase-like"/>
    <property type="match status" value="1"/>
</dbReference>
<dbReference type="NCBIfam" id="TIGR00231">
    <property type="entry name" value="small_GTP"/>
    <property type="match status" value="1"/>
</dbReference>
<sequence>MDEQSDVPTGFYLFVPSGGCSLRFSRRTKKMPILIRWCFIRLAAEKSSVGITIGTSTREPFSLIDVGAFRVAGEEKQKEMLAKVTPTATRNIFLIRHGQYELDSTKKELTTLADILGKRLAAFEVGKGQKFNKCVVSTLQRADETAQIALKHLPHVEKVRKNTDLLVEGAPCEPEPPSRSWRPQYYSYTDSARIEAAFRRFIHRAKPKQKEDSFELFFFHANVIRYFVCRALQFPPEGWLRISLVNSSITWIRIQPDGHLSLLSLGDFGHLSPEKATFTKLTLQALTQRMREYKIVVLGSGGVGKSALTVQFVQGIFVEKYDPTIEDSYRKQLEVDGQQCMLEILDTAGTEQFTAMRDLYMKNGQGFVLVYSITAQSTFNDLMDLRDQILRVKDTDDVPMILVGNKYDLEDERVVGKEQGMNLARQFNSAFLETSAKQKINVHEVFYDLVRQINRRYPDSGRRPSSKKNCWRCSML</sequence>
<dbReference type="InterPro" id="IPR038851">
    <property type="entry name" value="Rap1"/>
</dbReference>
<dbReference type="InterPro" id="IPR013078">
    <property type="entry name" value="His_Pase_superF_clade-1"/>
</dbReference>
<dbReference type="InterPro" id="IPR005225">
    <property type="entry name" value="Small_GTP-bd"/>
</dbReference>
<dbReference type="CDD" id="cd07067">
    <property type="entry name" value="HP_PGM_like"/>
    <property type="match status" value="1"/>
</dbReference>
<accession>A0A183CHJ8</accession>
<evidence type="ECO:0000256" key="3">
    <source>
        <dbReference type="ARBA" id="ARBA00022801"/>
    </source>
</evidence>
<dbReference type="InterPro" id="IPR027417">
    <property type="entry name" value="P-loop_NTPase"/>
</dbReference>
<proteinExistence type="predicted"/>
<dbReference type="InterPro" id="IPR001806">
    <property type="entry name" value="Small_GTPase"/>
</dbReference>
<name>A0A183CHJ8_GLOPA</name>
<dbReference type="GO" id="GO:0005525">
    <property type="term" value="F:GTP binding"/>
    <property type="evidence" value="ECO:0007669"/>
    <property type="project" value="UniProtKB-KW"/>
</dbReference>
<evidence type="ECO:0000313" key="6">
    <source>
        <dbReference type="Proteomes" id="UP000050741"/>
    </source>
</evidence>
<evidence type="ECO:0000313" key="7">
    <source>
        <dbReference type="WBParaSite" id="GPLIN_001235400"/>
    </source>
</evidence>
<dbReference type="SMART" id="SM00175">
    <property type="entry name" value="RAB"/>
    <property type="match status" value="1"/>
</dbReference>
<dbReference type="GO" id="GO:0032486">
    <property type="term" value="P:Rap protein signal transduction"/>
    <property type="evidence" value="ECO:0007669"/>
    <property type="project" value="InterPro"/>
</dbReference>
<evidence type="ECO:0000256" key="2">
    <source>
        <dbReference type="ARBA" id="ARBA00022741"/>
    </source>
</evidence>
<dbReference type="SUPFAM" id="SSF53254">
    <property type="entry name" value="Phosphoglycerate mutase-like"/>
    <property type="match status" value="1"/>
</dbReference>
<dbReference type="EC" id="3.6.5.2" evidence="1"/>
<dbReference type="PANTHER" id="PTHR24070">
    <property type="entry name" value="RAS, DI-RAS, AND RHEB FAMILY MEMBERS OF SMALL GTPASE SUPERFAMILY"/>
    <property type="match status" value="1"/>
</dbReference>
<dbReference type="GO" id="GO:0016791">
    <property type="term" value="F:phosphatase activity"/>
    <property type="evidence" value="ECO:0007669"/>
    <property type="project" value="UniProtKB-ARBA"/>
</dbReference>
<evidence type="ECO:0000256" key="4">
    <source>
        <dbReference type="ARBA" id="ARBA00023134"/>
    </source>
</evidence>
<evidence type="ECO:0000256" key="5">
    <source>
        <dbReference type="ARBA" id="ARBA00048098"/>
    </source>
</evidence>
<keyword evidence="3" id="KW-0378">Hydrolase</keyword>
<dbReference type="PROSITE" id="PS51421">
    <property type="entry name" value="RAS"/>
    <property type="match status" value="1"/>
</dbReference>
<keyword evidence="2" id="KW-0547">Nucleotide-binding</keyword>
<dbReference type="AlphaFoldDB" id="A0A183CHJ8"/>
<dbReference type="PROSITE" id="PS51419">
    <property type="entry name" value="RAB"/>
    <property type="match status" value="1"/>
</dbReference>
<reference evidence="6" key="1">
    <citation type="submission" date="2014-05" db="EMBL/GenBank/DDBJ databases">
        <title>The genome and life-stage specific transcriptomes of Globodera pallida elucidate key aspects of plant parasitism by a cyst nematode.</title>
        <authorList>
            <person name="Cotton J.A."/>
            <person name="Lilley C.J."/>
            <person name="Jones L.M."/>
            <person name="Kikuchi T."/>
            <person name="Reid A.J."/>
            <person name="Thorpe P."/>
            <person name="Tsai I.J."/>
            <person name="Beasley H."/>
            <person name="Blok V."/>
            <person name="Cock P.J.A."/>
            <person name="Van den Akker S.E."/>
            <person name="Holroyd N."/>
            <person name="Hunt M."/>
            <person name="Mantelin S."/>
            <person name="Naghra H."/>
            <person name="Pain A."/>
            <person name="Palomares-Rius J.E."/>
            <person name="Zarowiecki M."/>
            <person name="Berriman M."/>
            <person name="Jones J.T."/>
            <person name="Urwin P.E."/>
        </authorList>
    </citation>
    <scope>NUCLEOTIDE SEQUENCE [LARGE SCALE GENOMIC DNA]</scope>
    <source>
        <strain evidence="6">Lindley</strain>
    </source>
</reference>
<dbReference type="Pfam" id="PF00071">
    <property type="entry name" value="Ras"/>
    <property type="match status" value="1"/>
</dbReference>
<dbReference type="SMART" id="SM00173">
    <property type="entry name" value="RAS"/>
    <property type="match status" value="1"/>
</dbReference>
<dbReference type="WBParaSite" id="GPLIN_001235400">
    <property type="protein sequence ID" value="GPLIN_001235400"/>
    <property type="gene ID" value="GPLIN_001235400"/>
</dbReference>
<protein>
    <recommendedName>
        <fullName evidence="1">small monomeric GTPase</fullName>
        <ecNumber evidence="1">3.6.5.2</ecNumber>
    </recommendedName>
</protein>
<comment type="catalytic activity">
    <reaction evidence="5">
        <text>GTP + H2O = GDP + phosphate + H(+)</text>
        <dbReference type="Rhea" id="RHEA:19669"/>
        <dbReference type="ChEBI" id="CHEBI:15377"/>
        <dbReference type="ChEBI" id="CHEBI:15378"/>
        <dbReference type="ChEBI" id="CHEBI:37565"/>
        <dbReference type="ChEBI" id="CHEBI:43474"/>
        <dbReference type="ChEBI" id="CHEBI:58189"/>
        <dbReference type="EC" id="3.6.5.2"/>
    </reaction>
</comment>
<organism evidence="6 7">
    <name type="scientific">Globodera pallida</name>
    <name type="common">Potato cyst nematode worm</name>
    <name type="synonym">Heterodera pallida</name>
    <dbReference type="NCBI Taxonomy" id="36090"/>
    <lineage>
        <taxon>Eukaryota</taxon>
        <taxon>Metazoa</taxon>
        <taxon>Ecdysozoa</taxon>
        <taxon>Nematoda</taxon>
        <taxon>Chromadorea</taxon>
        <taxon>Rhabditida</taxon>
        <taxon>Tylenchina</taxon>
        <taxon>Tylenchomorpha</taxon>
        <taxon>Tylenchoidea</taxon>
        <taxon>Heteroderidae</taxon>
        <taxon>Heteroderinae</taxon>
        <taxon>Globodera</taxon>
    </lineage>
</organism>
<dbReference type="Gene3D" id="3.40.50.300">
    <property type="entry name" value="P-loop containing nucleotide triphosphate hydrolases"/>
    <property type="match status" value="1"/>
</dbReference>